<organism evidence="1 2">
    <name type="scientific">Streptomyces cavernicola</name>
    <dbReference type="NCBI Taxonomy" id="3043613"/>
    <lineage>
        <taxon>Bacteria</taxon>
        <taxon>Bacillati</taxon>
        <taxon>Actinomycetota</taxon>
        <taxon>Actinomycetes</taxon>
        <taxon>Kitasatosporales</taxon>
        <taxon>Streptomycetaceae</taxon>
        <taxon>Streptomyces</taxon>
    </lineage>
</organism>
<dbReference type="RefSeq" id="WP_282547154.1">
    <property type="nucleotide sequence ID" value="NZ_JASCIQ010000066.1"/>
</dbReference>
<dbReference type="EMBL" id="JASCIQ010000066">
    <property type="protein sequence ID" value="MDI3409284.1"/>
    <property type="molecule type" value="Genomic_DNA"/>
</dbReference>
<keyword evidence="2" id="KW-1185">Reference proteome</keyword>
<accession>A0ABT6SN64</accession>
<reference evidence="1 2" key="1">
    <citation type="submission" date="2023-05" db="EMBL/GenBank/DDBJ databases">
        <title>Draft genome sequence of Streptomyces sp. B-S-A6 isolated from a cave soil in Thailand.</title>
        <authorList>
            <person name="Chamroensaksri N."/>
            <person name="Muangham S."/>
        </authorList>
    </citation>
    <scope>NUCLEOTIDE SEQUENCE [LARGE SCALE GENOMIC DNA]</scope>
    <source>
        <strain evidence="1 2">B-S-A6</strain>
    </source>
</reference>
<name>A0ABT6SN64_9ACTN</name>
<protein>
    <submittedName>
        <fullName evidence="1">Uncharacterized protein</fullName>
    </submittedName>
</protein>
<dbReference type="Proteomes" id="UP001223978">
    <property type="component" value="Unassembled WGS sequence"/>
</dbReference>
<comment type="caution">
    <text evidence="1">The sequence shown here is derived from an EMBL/GenBank/DDBJ whole genome shotgun (WGS) entry which is preliminary data.</text>
</comment>
<gene>
    <name evidence="1" type="ORF">QIS96_36375</name>
</gene>
<proteinExistence type="predicted"/>
<sequence>MSSAISPLAPKARAAYSAYATRRDLADELADCLDAMHEYASNRNGTYLWDQAVWHLAHATEAIAFVSVAPRKDRRDRHRIAATVTMSAILAFERAYAMSLSYDEHGRYNPAPGSEYPFSVSDIGRATVQILGSTWHAESLPWGVGAYIEEQGEAQGYTLAVDGDGDLYLGDDARGGDRTYMTDASAADGLDTLAERIADLVLSLHTTTD</sequence>
<evidence type="ECO:0000313" key="2">
    <source>
        <dbReference type="Proteomes" id="UP001223978"/>
    </source>
</evidence>
<evidence type="ECO:0000313" key="1">
    <source>
        <dbReference type="EMBL" id="MDI3409284.1"/>
    </source>
</evidence>